<name>A0A9E6UPQ3_9HYPH</name>
<gene>
    <name evidence="1" type="ORF">K6K41_09790</name>
</gene>
<organism evidence="1 2">
    <name type="scientific">Chenggangzhangella methanolivorans</name>
    <dbReference type="NCBI Taxonomy" id="1437009"/>
    <lineage>
        <taxon>Bacteria</taxon>
        <taxon>Pseudomonadati</taxon>
        <taxon>Pseudomonadota</taxon>
        <taxon>Alphaproteobacteria</taxon>
        <taxon>Hyphomicrobiales</taxon>
        <taxon>Methylopilaceae</taxon>
        <taxon>Chenggangzhangella</taxon>
    </lineage>
</organism>
<dbReference type="AlphaFoldDB" id="A0A9E6UPQ3"/>
<dbReference type="KEGG" id="cmet:K6K41_09790"/>
<evidence type="ECO:0000313" key="2">
    <source>
        <dbReference type="Proteomes" id="UP000825701"/>
    </source>
</evidence>
<proteinExistence type="predicted"/>
<reference evidence="1" key="1">
    <citation type="submission" date="2021-08" db="EMBL/GenBank/DDBJ databases">
        <authorList>
            <person name="Zhang H."/>
            <person name="Xu M."/>
            <person name="Yu Z."/>
            <person name="Yang L."/>
            <person name="Cai Y."/>
        </authorList>
    </citation>
    <scope>NUCLEOTIDE SEQUENCE</scope>
    <source>
        <strain evidence="1">CHL1</strain>
    </source>
</reference>
<accession>A0A9E6UPQ3</accession>
<evidence type="ECO:0000313" key="1">
    <source>
        <dbReference type="EMBL" id="QZO01654.1"/>
    </source>
</evidence>
<keyword evidence="2" id="KW-1185">Reference proteome</keyword>
<dbReference type="EMBL" id="CP081869">
    <property type="protein sequence ID" value="QZO01654.1"/>
    <property type="molecule type" value="Genomic_DNA"/>
</dbReference>
<dbReference type="RefSeq" id="WP_261404959.1">
    <property type="nucleotide sequence ID" value="NZ_CP081869.1"/>
</dbReference>
<sequence length="76" mass="8538">MPDAIVRWLPEGTVPTEGDFRDTVITPGRAPVQLERCANGRMALARARFDPVRDGMRAWVKDGDRIYAPDEIEPKS</sequence>
<protein>
    <submittedName>
        <fullName evidence="1">Uncharacterized protein</fullName>
    </submittedName>
</protein>
<dbReference type="Proteomes" id="UP000825701">
    <property type="component" value="Chromosome"/>
</dbReference>